<evidence type="ECO:0000313" key="3">
    <source>
        <dbReference type="EMBL" id="KAF3422864.1"/>
    </source>
</evidence>
<sequence length="412" mass="45992">MTTRVLLLFMLCAVMYQMCLAKPAKVLQNPESLSPVKHEEVISITDKREQRSPQFGLLGGDYGESDLDVERTFKQRRYRRPQECLEFPCGPIEPVPLGPLGPLRPPVPFGPPVPPVYPPPPLYPEQAGNPKKSQNRLTSFPKKYPKTGRGLIGHTRQPIFGFSENPPILPYEIQETKSTEEDYGNWRTGGYRFHHDEARNTRVFLRSSRMQQRGPVPETSPPGRSGGKAGSLGERDGRTKKGGKNEIESGLSGAYDVQCVNSPRGASFWTLPTPGLFLFTTYYSKFAMLSSSLPQHCARISRAVVGSESIFWLKLSTFCLAVFGQTFDEIVVSSDLNVRRKSKESRQGKRLTNIPSGTTGPPEKSTVLASRFVSNDGSRITSEKTKSKRDISNLQKRYLDMGVTGYLLNSRK</sequence>
<comment type="caution">
    <text evidence="3">The sequence shown here is derived from an EMBL/GenBank/DDBJ whole genome shotgun (WGS) entry which is preliminary data.</text>
</comment>
<keyword evidence="4" id="KW-1185">Reference proteome</keyword>
<name>A0A833VWF7_9HYME</name>
<evidence type="ECO:0000313" key="4">
    <source>
        <dbReference type="Proteomes" id="UP000655588"/>
    </source>
</evidence>
<feature type="compositionally biased region" description="Basic and acidic residues" evidence="1">
    <location>
        <begin position="233"/>
        <end position="247"/>
    </location>
</feature>
<dbReference type="Proteomes" id="UP000655588">
    <property type="component" value="Unassembled WGS sequence"/>
</dbReference>
<feature type="region of interest" description="Disordered" evidence="1">
    <location>
        <begin position="121"/>
        <end position="159"/>
    </location>
</feature>
<evidence type="ECO:0000256" key="2">
    <source>
        <dbReference type="SAM" id="SignalP"/>
    </source>
</evidence>
<proteinExistence type="predicted"/>
<organism evidence="3 4">
    <name type="scientific">Frieseomelitta varia</name>
    <dbReference type="NCBI Taxonomy" id="561572"/>
    <lineage>
        <taxon>Eukaryota</taxon>
        <taxon>Metazoa</taxon>
        <taxon>Ecdysozoa</taxon>
        <taxon>Arthropoda</taxon>
        <taxon>Hexapoda</taxon>
        <taxon>Insecta</taxon>
        <taxon>Pterygota</taxon>
        <taxon>Neoptera</taxon>
        <taxon>Endopterygota</taxon>
        <taxon>Hymenoptera</taxon>
        <taxon>Apocrita</taxon>
        <taxon>Aculeata</taxon>
        <taxon>Apoidea</taxon>
        <taxon>Anthophila</taxon>
        <taxon>Apidae</taxon>
        <taxon>Frieseomelitta</taxon>
    </lineage>
</organism>
<keyword evidence="2" id="KW-0732">Signal</keyword>
<evidence type="ECO:0000256" key="1">
    <source>
        <dbReference type="SAM" id="MobiDB-lite"/>
    </source>
</evidence>
<feature type="chain" id="PRO_5032797627" evidence="2">
    <location>
        <begin position="22"/>
        <end position="412"/>
    </location>
</feature>
<feature type="signal peptide" evidence="2">
    <location>
        <begin position="1"/>
        <end position="21"/>
    </location>
</feature>
<reference evidence="3" key="1">
    <citation type="submission" date="2019-11" db="EMBL/GenBank/DDBJ databases">
        <title>The nuclear and mitochondrial genomes of Frieseomelitta varia - a highly eusocial stingless bee (Meliponini) with a permanently sterile worker caste.</title>
        <authorList>
            <person name="Freitas F.C.P."/>
            <person name="Lourenco A.P."/>
            <person name="Nunes F.M.F."/>
            <person name="Paschoal A.R."/>
            <person name="Abreu F.C.P."/>
            <person name="Barbin F.O."/>
            <person name="Bataglia L."/>
            <person name="Cardoso-Junior C.A.M."/>
            <person name="Cervoni M.S."/>
            <person name="Silva S.R."/>
            <person name="Dalarmi F."/>
            <person name="Del Lama M.A."/>
            <person name="Depintor T.S."/>
            <person name="Ferreira K.M."/>
            <person name="Goria P.S."/>
            <person name="Jaskot M.C."/>
            <person name="Lago D.C."/>
            <person name="Luna-Lucena D."/>
            <person name="Moda L.M."/>
            <person name="Nascimento L."/>
            <person name="Pedrino M."/>
            <person name="Rabico F.O."/>
            <person name="Sanches F.C."/>
            <person name="Santos D.E."/>
            <person name="Santos C.G."/>
            <person name="Vieira J."/>
            <person name="Lopes T.F."/>
            <person name="Barchuk A.R."/>
            <person name="Hartfelder K."/>
            <person name="Simoes Z.L.P."/>
            <person name="Bitondi M.M.G."/>
            <person name="Pinheiro D.G."/>
        </authorList>
    </citation>
    <scope>NUCLEOTIDE SEQUENCE</scope>
    <source>
        <strain evidence="3">USP_RPSP 00005682</strain>
        <tissue evidence="3">Whole individual</tissue>
    </source>
</reference>
<dbReference type="EMBL" id="WNWW01000636">
    <property type="protein sequence ID" value="KAF3422864.1"/>
    <property type="molecule type" value="Genomic_DNA"/>
</dbReference>
<protein>
    <submittedName>
        <fullName evidence="3">Uncharacterized protein</fullName>
    </submittedName>
</protein>
<accession>A0A833VWF7</accession>
<feature type="region of interest" description="Disordered" evidence="1">
    <location>
        <begin position="205"/>
        <end position="247"/>
    </location>
</feature>
<feature type="region of interest" description="Disordered" evidence="1">
    <location>
        <begin position="342"/>
        <end position="365"/>
    </location>
</feature>
<dbReference type="AlphaFoldDB" id="A0A833VWF7"/>
<gene>
    <name evidence="3" type="ORF">E2986_11184</name>
</gene>